<keyword evidence="1" id="KW-0378">Hydrolase</keyword>
<dbReference type="InterPro" id="IPR008969">
    <property type="entry name" value="CarboxyPept-like_regulatory"/>
</dbReference>
<organism evidence="1">
    <name type="scientific">candidate division WOR-3 bacterium</name>
    <dbReference type="NCBI Taxonomy" id="2052148"/>
    <lineage>
        <taxon>Bacteria</taxon>
        <taxon>Bacteria division WOR-3</taxon>
    </lineage>
</organism>
<dbReference type="EMBL" id="DTDJ01000001">
    <property type="protein sequence ID" value="HGL16723.1"/>
    <property type="molecule type" value="Genomic_DNA"/>
</dbReference>
<reference evidence="1" key="1">
    <citation type="journal article" date="2020" name="mSystems">
        <title>Genome- and Community-Level Interaction Insights into Carbon Utilization and Element Cycling Functions of Hydrothermarchaeota in Hydrothermal Sediment.</title>
        <authorList>
            <person name="Zhou Z."/>
            <person name="Liu Y."/>
            <person name="Xu W."/>
            <person name="Pan J."/>
            <person name="Luo Z.H."/>
            <person name="Li M."/>
        </authorList>
    </citation>
    <scope>NUCLEOTIDE SEQUENCE [LARGE SCALE GENOMIC DNA]</scope>
    <source>
        <strain evidence="1">SpSt-69</strain>
    </source>
</reference>
<protein>
    <submittedName>
        <fullName evidence="1">Carboxypeptidase regulatory-like domain-containing protein</fullName>
    </submittedName>
</protein>
<comment type="caution">
    <text evidence="1">The sequence shown here is derived from an EMBL/GenBank/DDBJ whole genome shotgun (WGS) entry which is preliminary data.</text>
</comment>
<keyword evidence="1" id="KW-0645">Protease</keyword>
<evidence type="ECO:0000313" key="1">
    <source>
        <dbReference type="EMBL" id="HGL16723.1"/>
    </source>
</evidence>
<proteinExistence type="predicted"/>
<gene>
    <name evidence="1" type="ORF">ENU66_00025</name>
</gene>
<name>A0A7V4E3M5_UNCW3</name>
<sequence length="155" mass="16778">MRIIVTTAVTKEPVAGAKVYVKSDVLSKTLIGETNSNGEPGTYWIGVEKKGFASIPVESGEVVIVRPKGVLELSVTEVEVVEEDGRVKQIVRICVTAGGNPVKGAEVYANSRFIGYTDSNGLLTYKFEPGIYVIVARKTGYLPTMLRQEQEPTKG</sequence>
<dbReference type="SUPFAM" id="SSF49464">
    <property type="entry name" value="Carboxypeptidase regulatory domain-like"/>
    <property type="match status" value="1"/>
</dbReference>
<dbReference type="AlphaFoldDB" id="A0A7V4E3M5"/>
<keyword evidence="1" id="KW-0121">Carboxypeptidase</keyword>
<dbReference type="GO" id="GO:0004180">
    <property type="term" value="F:carboxypeptidase activity"/>
    <property type="evidence" value="ECO:0007669"/>
    <property type="project" value="UniProtKB-KW"/>
</dbReference>
<accession>A0A7V4E3M5</accession>